<evidence type="ECO:0000256" key="1">
    <source>
        <dbReference type="ARBA" id="ARBA00001913"/>
    </source>
</evidence>
<dbReference type="InterPro" id="IPR013783">
    <property type="entry name" value="Ig-like_fold"/>
</dbReference>
<dbReference type="InterPro" id="IPR038765">
    <property type="entry name" value="Papain-like_cys_pep_sf"/>
</dbReference>
<dbReference type="InterPro" id="IPR008958">
    <property type="entry name" value="Transglutaminase_C"/>
</dbReference>
<dbReference type="InterPro" id="IPR014756">
    <property type="entry name" value="Ig_E-set"/>
</dbReference>
<evidence type="ECO:0000256" key="7">
    <source>
        <dbReference type="ARBA" id="ARBA00024222"/>
    </source>
</evidence>
<dbReference type="InterPro" id="IPR036238">
    <property type="entry name" value="Transglutaminase_C_sf"/>
</dbReference>
<comment type="caution">
    <text evidence="12">The sequence shown here is derived from an EMBL/GenBank/DDBJ whole genome shotgun (WGS) entry which is preliminary data.</text>
</comment>
<evidence type="ECO:0000256" key="8">
    <source>
        <dbReference type="ARBA" id="ARBA00051843"/>
    </source>
</evidence>
<dbReference type="InterPro" id="IPR001102">
    <property type="entry name" value="Transglutaminase_N"/>
</dbReference>
<proteinExistence type="inferred from homology"/>
<organism evidence="12 13">
    <name type="scientific">Scyliorhinus torazame</name>
    <name type="common">Cloudy catshark</name>
    <name type="synonym">Catulus torazame</name>
    <dbReference type="NCBI Taxonomy" id="75743"/>
    <lineage>
        <taxon>Eukaryota</taxon>
        <taxon>Metazoa</taxon>
        <taxon>Chordata</taxon>
        <taxon>Craniata</taxon>
        <taxon>Vertebrata</taxon>
        <taxon>Chondrichthyes</taxon>
        <taxon>Elasmobranchii</taxon>
        <taxon>Galeomorphii</taxon>
        <taxon>Galeoidea</taxon>
        <taxon>Carcharhiniformes</taxon>
        <taxon>Scyliorhinidae</taxon>
        <taxon>Scyliorhinus</taxon>
    </lineage>
</organism>
<evidence type="ECO:0000256" key="10">
    <source>
        <dbReference type="SAM" id="MobiDB-lite"/>
    </source>
</evidence>
<dbReference type="EMBL" id="BFAA01001985">
    <property type="protein sequence ID" value="GCB71802.1"/>
    <property type="molecule type" value="Genomic_DNA"/>
</dbReference>
<dbReference type="Gene3D" id="3.90.260.10">
    <property type="entry name" value="Transglutaminase-like"/>
    <property type="match status" value="1"/>
</dbReference>
<feature type="active site" evidence="9">
    <location>
        <position position="446"/>
    </location>
</feature>
<dbReference type="FunFam" id="2.60.40.10:FF:000171">
    <property type="entry name" value="protein-glutamine gamma-glutamyltransferase 6"/>
    <property type="match status" value="1"/>
</dbReference>
<dbReference type="InterPro" id="IPR050779">
    <property type="entry name" value="Transglutaminase"/>
</dbReference>
<sequence length="797" mass="90046">MVNAAQESENIYYGCLTFIQGSNACFTEVKFIERTKPSRCPTSVNHLALPPSSCLPQVFCLKMSESRPDDSNNRKPLASYVGRRITPSNDSNAEENEVLNFEYFGLIPRGPPNLTDFLEIWSVDVHTNPGGINKTRHHTDLYDCNNLIVRRGQPFQITITFNRAYDAGKDKLWIEFLIGRYPDITKGTYIPIYIQEQLEKGKWGAKVESTQNNVVCLSVLSSPHSIIGRFRMYVAVMTPYGIRRSARDNDTDIYVLFNPWCEEDTVYLHNAAEKEEYVLNDIGRIYYGRFTEVTSRAWIFGQFERDILDSCIYILDRARMPLQTRGCPIKVCRVASAMINAKDDGGVLVGCWDGQYSDGVAPTAWNSSVEILLQYCQTHLPVCYGQCWVFAAVFNTVLRCLGIPARVVTNFSSAHDNNANLTTDIILDENGKRDIHLTKDSVWNYHCWNECWMSRYDLPPGYDGWQVVDATPQETSEGMFRCGPASVNAIKHGQVCFPHDAPFIYAEVNSDVVYWNREKDGSLTKGDVKTKEVGKLIVTKEIGSDGKQDITDQYKYQEGSQEDKMAQDAAIHYGVKKEQAVTGVTMDGSLDMHVPEKVLLGANFDVGIELRNNSGEKRSMTVHLSGSVVFYTGVPKIQIKDKTIKVTVEPHKAYQTQVKIKSKDYEDHLVEQAILYFLISGHVDETGQTLAAQKVVTLQIPTLNLRVEDPVEYGREVTIIIEFTNPLRKPLKEVVLRVDGLGTLKPKLKLFSIIPENSTLTTKEWFIPWKRGPRKVIASLDCQALRQVVGELELNVI</sequence>
<dbReference type="InterPro" id="IPR013808">
    <property type="entry name" value="Transglutaminase_AS"/>
</dbReference>
<comment type="catalytic activity">
    <reaction evidence="8">
        <text>L-glutaminyl-[protein] + L-lysyl-[protein] = [protein]-L-lysyl-N(6)-5-L-glutamyl-[protein] + NH4(+)</text>
        <dbReference type="Rhea" id="RHEA:54816"/>
        <dbReference type="Rhea" id="RHEA-COMP:9752"/>
        <dbReference type="Rhea" id="RHEA-COMP:10207"/>
        <dbReference type="Rhea" id="RHEA-COMP:14005"/>
        <dbReference type="ChEBI" id="CHEBI:28938"/>
        <dbReference type="ChEBI" id="CHEBI:29969"/>
        <dbReference type="ChEBI" id="CHEBI:30011"/>
        <dbReference type="ChEBI" id="CHEBI:138370"/>
        <dbReference type="EC" id="2.3.2.13"/>
    </reaction>
</comment>
<dbReference type="PROSITE" id="PS00547">
    <property type="entry name" value="TRANSGLUTAMINASES"/>
    <property type="match status" value="1"/>
</dbReference>
<dbReference type="OrthoDB" id="437511at2759"/>
<dbReference type="Pfam" id="PF00868">
    <property type="entry name" value="Transglut_N"/>
    <property type="match status" value="1"/>
</dbReference>
<gene>
    <name evidence="12" type="ORF">scyTo_0006075</name>
</gene>
<keyword evidence="5" id="KW-0106">Calcium</keyword>
<evidence type="ECO:0000259" key="11">
    <source>
        <dbReference type="SMART" id="SM00460"/>
    </source>
</evidence>
<dbReference type="PIRSF" id="PIRSF000459">
    <property type="entry name" value="TGM_EBP42"/>
    <property type="match status" value="1"/>
</dbReference>
<dbReference type="SMART" id="SM00460">
    <property type="entry name" value="TGc"/>
    <property type="match status" value="1"/>
</dbReference>
<dbReference type="SUPFAM" id="SSF54001">
    <property type="entry name" value="Cysteine proteinases"/>
    <property type="match status" value="1"/>
</dbReference>
<dbReference type="Proteomes" id="UP000288216">
    <property type="component" value="Unassembled WGS sequence"/>
</dbReference>
<dbReference type="OMA" id="NACFTEV"/>
<dbReference type="InterPro" id="IPR023608">
    <property type="entry name" value="Transglutaminase_animal"/>
</dbReference>
<dbReference type="GO" id="GO:0046872">
    <property type="term" value="F:metal ion binding"/>
    <property type="evidence" value="ECO:0007669"/>
    <property type="project" value="UniProtKB-KW"/>
</dbReference>
<dbReference type="InterPro" id="IPR036985">
    <property type="entry name" value="Transglutaminase-like_sf"/>
</dbReference>
<feature type="active site" evidence="9">
    <location>
        <position position="387"/>
    </location>
</feature>
<feature type="active site" evidence="9">
    <location>
        <position position="469"/>
    </location>
</feature>
<protein>
    <recommendedName>
        <fullName evidence="7">protein-glutamine gamma-glutamyltransferase</fullName>
        <ecNumber evidence="7">2.3.2.13</ecNumber>
    </recommendedName>
</protein>
<dbReference type="PANTHER" id="PTHR11590:SF42">
    <property type="entry name" value="COAGULATION FACTOR XIII A CHAIN"/>
    <property type="match status" value="1"/>
</dbReference>
<feature type="region of interest" description="Disordered" evidence="10">
    <location>
        <begin position="66"/>
        <end position="91"/>
    </location>
</feature>
<evidence type="ECO:0000256" key="2">
    <source>
        <dbReference type="ARBA" id="ARBA00005968"/>
    </source>
</evidence>
<keyword evidence="4" id="KW-0479">Metal-binding</keyword>
<dbReference type="STRING" id="75743.A0A401PF89"/>
<reference evidence="12 13" key="1">
    <citation type="journal article" date="2018" name="Nat. Ecol. Evol.">
        <title>Shark genomes provide insights into elasmobranch evolution and the origin of vertebrates.</title>
        <authorList>
            <person name="Hara Y"/>
            <person name="Yamaguchi K"/>
            <person name="Onimaru K"/>
            <person name="Kadota M"/>
            <person name="Koyanagi M"/>
            <person name="Keeley SD"/>
            <person name="Tatsumi K"/>
            <person name="Tanaka K"/>
            <person name="Motone F"/>
            <person name="Kageyama Y"/>
            <person name="Nozu R"/>
            <person name="Adachi N"/>
            <person name="Nishimura O"/>
            <person name="Nakagawa R"/>
            <person name="Tanegashima C"/>
            <person name="Kiyatake I"/>
            <person name="Matsumoto R"/>
            <person name="Murakumo K"/>
            <person name="Nishida K"/>
            <person name="Terakita A"/>
            <person name="Kuratani S"/>
            <person name="Sato K"/>
            <person name="Hyodo S Kuraku.S."/>
        </authorList>
    </citation>
    <scope>NUCLEOTIDE SEQUENCE [LARGE SCALE GENOMIC DNA]</scope>
</reference>
<dbReference type="InterPro" id="IPR002931">
    <property type="entry name" value="Transglutaminase-like"/>
</dbReference>
<dbReference type="SUPFAM" id="SSF81296">
    <property type="entry name" value="E set domains"/>
    <property type="match status" value="1"/>
</dbReference>
<comment type="cofactor">
    <cofactor evidence="1">
        <name>Ca(2+)</name>
        <dbReference type="ChEBI" id="CHEBI:29108"/>
    </cofactor>
</comment>
<evidence type="ECO:0000256" key="3">
    <source>
        <dbReference type="ARBA" id="ARBA00022679"/>
    </source>
</evidence>
<evidence type="ECO:0000256" key="4">
    <source>
        <dbReference type="ARBA" id="ARBA00022723"/>
    </source>
</evidence>
<dbReference type="Pfam" id="PF01841">
    <property type="entry name" value="Transglut_core"/>
    <property type="match status" value="1"/>
</dbReference>
<evidence type="ECO:0000256" key="6">
    <source>
        <dbReference type="ARBA" id="ARBA00023315"/>
    </source>
</evidence>
<dbReference type="Gene3D" id="2.60.40.10">
    <property type="entry name" value="Immunoglobulins"/>
    <property type="match status" value="3"/>
</dbReference>
<dbReference type="GO" id="GO:0003810">
    <property type="term" value="F:protein-glutamine gamma-glutamyltransferase activity"/>
    <property type="evidence" value="ECO:0007669"/>
    <property type="project" value="UniProtKB-EC"/>
</dbReference>
<feature type="domain" description="Transglutaminase-like" evidence="11">
    <location>
        <begin position="379"/>
        <end position="472"/>
    </location>
</feature>
<name>A0A401PF89_SCYTO</name>
<comment type="similarity">
    <text evidence="2">Belongs to the transglutaminase superfamily. Transglutaminase family.</text>
</comment>
<dbReference type="FunFam" id="3.90.260.10:FF:000001">
    <property type="entry name" value="Protein-glutamine gamma-glutamyltransferase 2"/>
    <property type="match status" value="1"/>
</dbReference>
<dbReference type="EC" id="2.3.2.13" evidence="7"/>
<dbReference type="PANTHER" id="PTHR11590">
    <property type="entry name" value="PROTEIN-GLUTAMINE GAMMA-GLUTAMYLTRANSFERASE"/>
    <property type="match status" value="1"/>
</dbReference>
<evidence type="ECO:0000313" key="13">
    <source>
        <dbReference type="Proteomes" id="UP000288216"/>
    </source>
</evidence>
<keyword evidence="13" id="KW-1185">Reference proteome</keyword>
<evidence type="ECO:0000256" key="9">
    <source>
        <dbReference type="PIRSR" id="PIRSR000459-1"/>
    </source>
</evidence>
<dbReference type="GO" id="GO:0072378">
    <property type="term" value="P:blood coagulation, fibrin clot formation"/>
    <property type="evidence" value="ECO:0007669"/>
    <property type="project" value="TreeGrafter"/>
</dbReference>
<keyword evidence="3" id="KW-0808">Transferase</keyword>
<evidence type="ECO:0000256" key="5">
    <source>
        <dbReference type="ARBA" id="ARBA00022837"/>
    </source>
</evidence>
<keyword evidence="6" id="KW-0012">Acyltransferase</keyword>
<accession>A0A401PF89</accession>
<dbReference type="AlphaFoldDB" id="A0A401PF89"/>
<evidence type="ECO:0000313" key="12">
    <source>
        <dbReference type="EMBL" id="GCB71802.1"/>
    </source>
</evidence>
<dbReference type="Pfam" id="PF00927">
    <property type="entry name" value="Transglut_C"/>
    <property type="match status" value="2"/>
</dbReference>
<dbReference type="SUPFAM" id="SSF49309">
    <property type="entry name" value="Transglutaminase, two C-terminal domains"/>
    <property type="match status" value="2"/>
</dbReference>